<sequence length="104" mass="11557">MPLKFLGNGFVPREPLGMSGSRYPFAKWATGRRTGQTCSSRLGTRTETTGSYSTILGMKTITASFRTPILGTTSTTHFLNFLYLMFIHGKEKSITVQHDSFQSL</sequence>
<dbReference type="AlphaFoldDB" id="A0A7C9DYT9"/>
<reference evidence="1" key="2">
    <citation type="submission" date="2020-07" db="EMBL/GenBank/DDBJ databases">
        <authorList>
            <person name="Vera ALvarez R."/>
            <person name="Arias-Moreno D.M."/>
            <person name="Jimenez-Jacinto V."/>
            <person name="Jimenez-Bremont J.F."/>
            <person name="Swaminathan K."/>
            <person name="Moose S.P."/>
            <person name="Guerrero-Gonzalez M.L."/>
            <person name="Marino-Ramirez L."/>
            <person name="Landsman D."/>
            <person name="Rodriguez-Kessler M."/>
            <person name="Delgado-Sanchez P."/>
        </authorList>
    </citation>
    <scope>NUCLEOTIDE SEQUENCE</scope>
    <source>
        <tissue evidence="1">Cladode</tissue>
    </source>
</reference>
<proteinExistence type="predicted"/>
<accession>A0A7C9DYT9</accession>
<dbReference type="EMBL" id="GISG01169961">
    <property type="protein sequence ID" value="MBA4651425.1"/>
    <property type="molecule type" value="Transcribed_RNA"/>
</dbReference>
<protein>
    <submittedName>
        <fullName evidence="1">Uncharacterized protein</fullName>
    </submittedName>
</protein>
<name>A0A7C9DYT9_OPUST</name>
<reference evidence="1" key="1">
    <citation type="journal article" date="2013" name="J. Plant Res.">
        <title>Effect of fungi and light on seed germination of three Opuntia species from semiarid lands of central Mexico.</title>
        <authorList>
            <person name="Delgado-Sanchez P."/>
            <person name="Jimenez-Bremont J.F."/>
            <person name="Guerrero-Gonzalez Mde L."/>
            <person name="Flores J."/>
        </authorList>
    </citation>
    <scope>NUCLEOTIDE SEQUENCE</scope>
    <source>
        <tissue evidence="1">Cladode</tissue>
    </source>
</reference>
<evidence type="ECO:0000313" key="1">
    <source>
        <dbReference type="EMBL" id="MBA4651425.1"/>
    </source>
</evidence>
<organism evidence="1">
    <name type="scientific">Opuntia streptacantha</name>
    <name type="common">Prickly pear cactus</name>
    <name type="synonym">Opuntia cardona</name>
    <dbReference type="NCBI Taxonomy" id="393608"/>
    <lineage>
        <taxon>Eukaryota</taxon>
        <taxon>Viridiplantae</taxon>
        <taxon>Streptophyta</taxon>
        <taxon>Embryophyta</taxon>
        <taxon>Tracheophyta</taxon>
        <taxon>Spermatophyta</taxon>
        <taxon>Magnoliopsida</taxon>
        <taxon>eudicotyledons</taxon>
        <taxon>Gunneridae</taxon>
        <taxon>Pentapetalae</taxon>
        <taxon>Caryophyllales</taxon>
        <taxon>Cactineae</taxon>
        <taxon>Cactaceae</taxon>
        <taxon>Opuntioideae</taxon>
        <taxon>Opuntia</taxon>
    </lineage>
</organism>